<protein>
    <recommendedName>
        <fullName evidence="2">MBD domain-containing protein</fullName>
    </recommendedName>
</protein>
<dbReference type="PRINTS" id="PR01217">
    <property type="entry name" value="PRICHEXTENSN"/>
</dbReference>
<evidence type="ECO:0000313" key="3">
    <source>
        <dbReference type="EMBL" id="KAG5836386.1"/>
    </source>
</evidence>
<gene>
    <name evidence="3" type="ORF">ANANG_G00254090</name>
</gene>
<comment type="caution">
    <text evidence="3">The sequence shown here is derived from an EMBL/GenBank/DDBJ whole genome shotgun (WGS) entry which is preliminary data.</text>
</comment>
<name>A0A9D3LST3_ANGAN</name>
<feature type="compositionally biased region" description="Basic and acidic residues" evidence="1">
    <location>
        <begin position="64"/>
        <end position="113"/>
    </location>
</feature>
<proteinExistence type="predicted"/>
<feature type="compositionally biased region" description="Basic and acidic residues" evidence="1">
    <location>
        <begin position="189"/>
        <end position="209"/>
    </location>
</feature>
<feature type="region of interest" description="Disordered" evidence="1">
    <location>
        <begin position="39"/>
        <end position="242"/>
    </location>
</feature>
<dbReference type="EMBL" id="JAFIRN010000014">
    <property type="protein sequence ID" value="KAG5836386.1"/>
    <property type="molecule type" value="Genomic_DNA"/>
</dbReference>
<feature type="compositionally biased region" description="Basic residues" evidence="1">
    <location>
        <begin position="336"/>
        <end position="345"/>
    </location>
</feature>
<reference evidence="3" key="1">
    <citation type="submission" date="2021-01" db="EMBL/GenBank/DDBJ databases">
        <title>A chromosome-scale assembly of European eel, Anguilla anguilla.</title>
        <authorList>
            <person name="Henkel C."/>
            <person name="Jong-Raadsen S.A."/>
            <person name="Dufour S."/>
            <person name="Weltzien F.-A."/>
            <person name="Palstra A.P."/>
            <person name="Pelster B."/>
            <person name="Spaink H.P."/>
            <person name="Van Den Thillart G.E."/>
            <person name="Jansen H."/>
            <person name="Zahm M."/>
            <person name="Klopp C."/>
            <person name="Cedric C."/>
            <person name="Louis A."/>
            <person name="Berthelot C."/>
            <person name="Parey E."/>
            <person name="Roest Crollius H."/>
            <person name="Montfort J."/>
            <person name="Robinson-Rechavi M."/>
            <person name="Bucao C."/>
            <person name="Bouchez O."/>
            <person name="Gislard M."/>
            <person name="Lluch J."/>
            <person name="Milhes M."/>
            <person name="Lampietro C."/>
            <person name="Lopez Roques C."/>
            <person name="Donnadieu C."/>
            <person name="Braasch I."/>
            <person name="Desvignes T."/>
            <person name="Postlethwait J."/>
            <person name="Bobe J."/>
            <person name="Guiguen Y."/>
            <person name="Dirks R."/>
        </authorList>
    </citation>
    <scope>NUCLEOTIDE SEQUENCE</scope>
    <source>
        <strain evidence="3">Tag_6206</strain>
        <tissue evidence="3">Liver</tissue>
    </source>
</reference>
<feature type="compositionally biased region" description="Pro residues" evidence="1">
    <location>
        <begin position="384"/>
        <end position="405"/>
    </location>
</feature>
<dbReference type="SUPFAM" id="SSF54171">
    <property type="entry name" value="DNA-binding domain"/>
    <property type="match status" value="1"/>
</dbReference>
<feature type="compositionally biased region" description="Acidic residues" evidence="1">
    <location>
        <begin position="175"/>
        <end position="188"/>
    </location>
</feature>
<feature type="region of interest" description="Disordered" evidence="1">
    <location>
        <begin position="336"/>
        <end position="462"/>
    </location>
</feature>
<feature type="compositionally biased region" description="Pro residues" evidence="1">
    <location>
        <begin position="440"/>
        <end position="450"/>
    </location>
</feature>
<evidence type="ECO:0000256" key="1">
    <source>
        <dbReference type="SAM" id="MobiDB-lite"/>
    </source>
</evidence>
<dbReference type="Proteomes" id="UP001044222">
    <property type="component" value="Chromosome 14"/>
</dbReference>
<evidence type="ECO:0000259" key="2">
    <source>
        <dbReference type="PROSITE" id="PS50982"/>
    </source>
</evidence>
<dbReference type="GO" id="GO:0003677">
    <property type="term" value="F:DNA binding"/>
    <property type="evidence" value="ECO:0007669"/>
    <property type="project" value="InterPro"/>
</dbReference>
<evidence type="ECO:0000313" key="4">
    <source>
        <dbReference type="Proteomes" id="UP001044222"/>
    </source>
</evidence>
<accession>A0A9D3LST3</accession>
<feature type="compositionally biased region" description="Polar residues" evidence="1">
    <location>
        <begin position="351"/>
        <end position="363"/>
    </location>
</feature>
<dbReference type="AlphaFoldDB" id="A0A9D3LST3"/>
<dbReference type="SMART" id="SM00391">
    <property type="entry name" value="MBD"/>
    <property type="match status" value="1"/>
</dbReference>
<dbReference type="InterPro" id="IPR001739">
    <property type="entry name" value="Methyl_CpG_DNA-bd"/>
</dbReference>
<organism evidence="3 4">
    <name type="scientific">Anguilla anguilla</name>
    <name type="common">European freshwater eel</name>
    <name type="synonym">Muraena anguilla</name>
    <dbReference type="NCBI Taxonomy" id="7936"/>
    <lineage>
        <taxon>Eukaryota</taxon>
        <taxon>Metazoa</taxon>
        <taxon>Chordata</taxon>
        <taxon>Craniata</taxon>
        <taxon>Vertebrata</taxon>
        <taxon>Euteleostomi</taxon>
        <taxon>Actinopterygii</taxon>
        <taxon>Neopterygii</taxon>
        <taxon>Teleostei</taxon>
        <taxon>Anguilliformes</taxon>
        <taxon>Anguillidae</taxon>
        <taxon>Anguilla</taxon>
    </lineage>
</organism>
<sequence>MKEGLLNHVVLDRGAGQEDVAGDTAAQPNQMARGLALMREPTEEPMGERTEVLTREPKVALSREPSESLTKERTEELMGERTEELMGERTEALMGERTEALTKKRTESLRSEDTNDSLDNGLEGTSEGSVLLESKAPSITTDSEELHPAAPNCTVEPPKGADADGAQEPPVDWLEPLEEDDDDDEEEDDRHSWELDLLSGERRVNGKGEAEEESLAGESEMSGSVAGSERNSATKGSKSGLVVRRRRRRRQSIVDEEWEDWPVLGEGWKRKEVFRRSGFTVGKTDTYYMSPLGDRFRSKIELAKHLAGTIDISTFDFKSGMFLDLGTLRKMRKLKKFRRMSRSARKGPSSPDFTSTPYRPQNAQHRRTPPPQPLTGRPGSITTPPRPAPPNLTTPRVPSPRPHALPLPTSARPAPRPSPPQHAPRPHPSVCPQRPQQYPSLPPPPFPEAPPNTQTGGGTPRLHTARAACSWLLELWWPRCKQGALEKTPVVLVSEVQGEEKR</sequence>
<dbReference type="PROSITE" id="PS50982">
    <property type="entry name" value="MBD"/>
    <property type="match status" value="1"/>
</dbReference>
<dbReference type="InterPro" id="IPR016177">
    <property type="entry name" value="DNA-bd_dom_sf"/>
</dbReference>
<feature type="domain" description="MBD" evidence="2">
    <location>
        <begin position="254"/>
        <end position="322"/>
    </location>
</feature>
<keyword evidence="4" id="KW-1185">Reference proteome</keyword>
<dbReference type="Gene3D" id="3.30.890.10">
    <property type="entry name" value="Methyl-cpg-binding Protein 2, Chain A"/>
    <property type="match status" value="1"/>
</dbReference>
<feature type="compositionally biased region" description="Basic and acidic residues" evidence="1">
    <location>
        <begin position="40"/>
        <end position="58"/>
    </location>
</feature>
<feature type="compositionally biased region" description="Pro residues" evidence="1">
    <location>
        <begin position="414"/>
        <end position="429"/>
    </location>
</feature>
<dbReference type="CDD" id="cd01396">
    <property type="entry name" value="MeCP2_MBD"/>
    <property type="match status" value="1"/>
</dbReference>
<dbReference type="Pfam" id="PF01429">
    <property type="entry name" value="MBD"/>
    <property type="match status" value="1"/>
</dbReference>